<proteinExistence type="predicted"/>
<protein>
    <submittedName>
        <fullName evidence="1">Uncharacterized protein</fullName>
    </submittedName>
</protein>
<reference evidence="1 2" key="1">
    <citation type="journal article" date="2018" name="Front. Plant Sci.">
        <title>Red Clover (Trifolium pratense) and Zigzag Clover (T. medium) - A Picture of Genomic Similarities and Differences.</title>
        <authorList>
            <person name="Dluhosova J."/>
            <person name="Istvanek J."/>
            <person name="Nedelnik J."/>
            <person name="Repkova J."/>
        </authorList>
    </citation>
    <scope>NUCLEOTIDE SEQUENCE [LARGE SCALE GENOMIC DNA]</scope>
    <source>
        <strain evidence="2">cv. 10/8</strain>
        <tissue evidence="1">Leaf</tissue>
    </source>
</reference>
<evidence type="ECO:0000313" key="1">
    <source>
        <dbReference type="EMBL" id="MCI33861.1"/>
    </source>
</evidence>
<dbReference type="AlphaFoldDB" id="A0A392RBA4"/>
<accession>A0A392RBA4</accession>
<keyword evidence="2" id="KW-1185">Reference proteome</keyword>
<organism evidence="1 2">
    <name type="scientific">Trifolium medium</name>
    <dbReference type="NCBI Taxonomy" id="97028"/>
    <lineage>
        <taxon>Eukaryota</taxon>
        <taxon>Viridiplantae</taxon>
        <taxon>Streptophyta</taxon>
        <taxon>Embryophyta</taxon>
        <taxon>Tracheophyta</taxon>
        <taxon>Spermatophyta</taxon>
        <taxon>Magnoliopsida</taxon>
        <taxon>eudicotyledons</taxon>
        <taxon>Gunneridae</taxon>
        <taxon>Pentapetalae</taxon>
        <taxon>rosids</taxon>
        <taxon>fabids</taxon>
        <taxon>Fabales</taxon>
        <taxon>Fabaceae</taxon>
        <taxon>Papilionoideae</taxon>
        <taxon>50 kb inversion clade</taxon>
        <taxon>NPAAA clade</taxon>
        <taxon>Hologalegina</taxon>
        <taxon>IRL clade</taxon>
        <taxon>Trifolieae</taxon>
        <taxon>Trifolium</taxon>
    </lineage>
</organism>
<dbReference type="EMBL" id="LXQA010208153">
    <property type="protein sequence ID" value="MCI33861.1"/>
    <property type="molecule type" value="Genomic_DNA"/>
</dbReference>
<name>A0A392RBA4_9FABA</name>
<sequence>FYPSNIAVADHIVEIHPSVTLGYLLHPWDKGDAREVNAPLLNNSLPLNDFVVLLSGGVEESVCRL</sequence>
<feature type="non-terminal residue" evidence="1">
    <location>
        <position position="1"/>
    </location>
</feature>
<evidence type="ECO:0000313" key="2">
    <source>
        <dbReference type="Proteomes" id="UP000265520"/>
    </source>
</evidence>
<dbReference type="Proteomes" id="UP000265520">
    <property type="component" value="Unassembled WGS sequence"/>
</dbReference>
<comment type="caution">
    <text evidence="1">The sequence shown here is derived from an EMBL/GenBank/DDBJ whole genome shotgun (WGS) entry which is preliminary data.</text>
</comment>